<organism evidence="6 7">
    <name type="scientific">Oceanobacillus profundus</name>
    <dbReference type="NCBI Taxonomy" id="372463"/>
    <lineage>
        <taxon>Bacteria</taxon>
        <taxon>Bacillati</taxon>
        <taxon>Bacillota</taxon>
        <taxon>Bacilli</taxon>
        <taxon>Bacillales</taxon>
        <taxon>Bacillaceae</taxon>
        <taxon>Oceanobacillus</taxon>
    </lineage>
</organism>
<dbReference type="InterPro" id="IPR004547">
    <property type="entry name" value="Glucosamine6P_isomerase"/>
</dbReference>
<comment type="catalytic activity">
    <reaction evidence="1 4">
        <text>alpha-D-glucosamine 6-phosphate + H2O = beta-D-fructose 6-phosphate + NH4(+)</text>
        <dbReference type="Rhea" id="RHEA:12172"/>
        <dbReference type="ChEBI" id="CHEBI:15377"/>
        <dbReference type="ChEBI" id="CHEBI:28938"/>
        <dbReference type="ChEBI" id="CHEBI:57634"/>
        <dbReference type="ChEBI" id="CHEBI:75989"/>
        <dbReference type="EC" id="3.5.99.6"/>
    </reaction>
</comment>
<feature type="active site" description="Proton acceptor; for ring-opening step" evidence="4">
    <location>
        <position position="138"/>
    </location>
</feature>
<evidence type="ECO:0000256" key="3">
    <source>
        <dbReference type="ARBA" id="ARBA00023277"/>
    </source>
</evidence>
<dbReference type="PROSITE" id="PS01161">
    <property type="entry name" value="GLC_GALNAC_ISOMERASE"/>
    <property type="match status" value="1"/>
</dbReference>
<dbReference type="PANTHER" id="PTHR11280:SF5">
    <property type="entry name" value="GLUCOSAMINE-6-PHOSPHATE ISOMERASE"/>
    <property type="match status" value="1"/>
</dbReference>
<evidence type="ECO:0000259" key="5">
    <source>
        <dbReference type="Pfam" id="PF01182"/>
    </source>
</evidence>
<comment type="pathway">
    <text evidence="4">Amino-sugar metabolism; N-acetylneuraminate degradation; D-fructose 6-phosphate from N-acetylneuraminate: step 5/5.</text>
</comment>
<dbReference type="GO" id="GO:0005975">
    <property type="term" value="P:carbohydrate metabolic process"/>
    <property type="evidence" value="ECO:0007669"/>
    <property type="project" value="InterPro"/>
</dbReference>
<dbReference type="InterPro" id="IPR006148">
    <property type="entry name" value="Glc/Gal-6P_isomerase"/>
</dbReference>
<dbReference type="GO" id="GO:0006046">
    <property type="term" value="P:N-acetylglucosamine catabolic process"/>
    <property type="evidence" value="ECO:0007669"/>
    <property type="project" value="UniProtKB-UniRule"/>
</dbReference>
<evidence type="ECO:0000256" key="1">
    <source>
        <dbReference type="ARBA" id="ARBA00000644"/>
    </source>
</evidence>
<feature type="active site" description="For ring-opening step" evidence="4">
    <location>
        <position position="143"/>
    </location>
</feature>
<dbReference type="SUPFAM" id="SSF100950">
    <property type="entry name" value="NagB/RpiA/CoA transferase-like"/>
    <property type="match status" value="1"/>
</dbReference>
<dbReference type="Gene3D" id="3.40.50.1360">
    <property type="match status" value="1"/>
</dbReference>
<dbReference type="EC" id="3.5.99.6" evidence="4"/>
<dbReference type="RefSeq" id="WP_118888552.1">
    <property type="nucleotide sequence ID" value="NZ_JBHTNL010000048.1"/>
</dbReference>
<comment type="function">
    <text evidence="4">Catalyzes the reversible isomerization-deamination of glucosamine 6-phosphate (GlcN6P) to form fructose 6-phosphate (Fru6P) and ammonium ion.</text>
</comment>
<comment type="caution">
    <text evidence="6">The sequence shown here is derived from an EMBL/GenBank/DDBJ whole genome shotgun (WGS) entry which is preliminary data.</text>
</comment>
<sequence>MNVIKVKNYDEMSEKATELIVNRINTLENPVLGLATGSTPEGLYQRTIKKFEQKEVSFKNVTTFNLDEYVGLDKDDSNSYYYFMNEKLFRHVDIAMDRVHVPNGVAQDLEKECMEHERAIEQAGGIDVQVLGIGGNGHIGFNEPGTSFSSRTHVVDLDESTIQANARFFNSIDDVPTQAVSMGIETIMNSKEILLLVSGEAKADAMAKLLNGEVSEDFPASILKQHENVTVIVDEAALTVAESK</sequence>
<feature type="domain" description="Glucosamine/galactosamine-6-phosphate isomerase" evidence="5">
    <location>
        <begin position="11"/>
        <end position="229"/>
    </location>
</feature>
<dbReference type="AlphaFoldDB" id="A0A417YPB7"/>
<evidence type="ECO:0000256" key="4">
    <source>
        <dbReference type="HAMAP-Rule" id="MF_01241"/>
    </source>
</evidence>
<dbReference type="CDD" id="cd01399">
    <property type="entry name" value="GlcN6P_deaminase"/>
    <property type="match status" value="1"/>
</dbReference>
<accession>A0A417YPB7</accession>
<feature type="active site" description="Proton acceptor; for enolization step" evidence="4">
    <location>
        <position position="67"/>
    </location>
</feature>
<protein>
    <recommendedName>
        <fullName evidence="4">Glucosamine-6-phosphate deaminase</fullName>
        <ecNumber evidence="4">3.5.99.6</ecNumber>
    </recommendedName>
    <alternativeName>
        <fullName evidence="4">GlcN6P deaminase</fullName>
        <shortName evidence="4">GNPDA</shortName>
    </alternativeName>
    <alternativeName>
        <fullName evidence="4">Glucosamine-6-phosphate isomerase</fullName>
    </alternativeName>
</protein>
<dbReference type="GO" id="GO:0006043">
    <property type="term" value="P:glucosamine catabolic process"/>
    <property type="evidence" value="ECO:0007669"/>
    <property type="project" value="TreeGrafter"/>
</dbReference>
<dbReference type="GO" id="GO:0019262">
    <property type="term" value="P:N-acetylneuraminate catabolic process"/>
    <property type="evidence" value="ECO:0007669"/>
    <property type="project" value="UniProtKB-UniRule"/>
</dbReference>
<dbReference type="PANTHER" id="PTHR11280">
    <property type="entry name" value="GLUCOSAMINE-6-PHOSPHATE ISOMERASE"/>
    <property type="match status" value="1"/>
</dbReference>
<dbReference type="GO" id="GO:0005737">
    <property type="term" value="C:cytoplasm"/>
    <property type="evidence" value="ECO:0007669"/>
    <property type="project" value="TreeGrafter"/>
</dbReference>
<dbReference type="Proteomes" id="UP000285456">
    <property type="component" value="Unassembled WGS sequence"/>
</dbReference>
<reference evidence="6 7" key="1">
    <citation type="journal article" date="2007" name="Int. J. Syst. Evol. Microbiol.">
        <title>Oceanobacillus profundus sp. nov., isolated from a deep-sea sediment core.</title>
        <authorList>
            <person name="Kim Y.G."/>
            <person name="Choi D.H."/>
            <person name="Hyun S."/>
            <person name="Cho B.C."/>
        </authorList>
    </citation>
    <scope>NUCLEOTIDE SEQUENCE [LARGE SCALE GENOMIC DNA]</scope>
    <source>
        <strain evidence="6 7">DSM 18246</strain>
    </source>
</reference>
<keyword evidence="2 4" id="KW-0378">Hydrolase</keyword>
<dbReference type="InterPro" id="IPR018321">
    <property type="entry name" value="Glucosamine6P_isomerase_CS"/>
</dbReference>
<keyword evidence="7" id="KW-1185">Reference proteome</keyword>
<dbReference type="OrthoDB" id="9791139at2"/>
<name>A0A417YPB7_9BACI</name>
<dbReference type="EMBL" id="QWEH01000001">
    <property type="protein sequence ID" value="RHW35529.1"/>
    <property type="molecule type" value="Genomic_DNA"/>
</dbReference>
<gene>
    <name evidence="4 6" type="primary">nagB</name>
    <name evidence="6" type="ORF">D1B32_02580</name>
</gene>
<evidence type="ECO:0000256" key="2">
    <source>
        <dbReference type="ARBA" id="ARBA00022801"/>
    </source>
</evidence>
<dbReference type="GO" id="GO:0004342">
    <property type="term" value="F:glucosamine-6-phosphate deaminase activity"/>
    <property type="evidence" value="ECO:0007669"/>
    <property type="project" value="UniProtKB-UniRule"/>
</dbReference>
<evidence type="ECO:0000313" key="6">
    <source>
        <dbReference type="EMBL" id="RHW35529.1"/>
    </source>
</evidence>
<dbReference type="Pfam" id="PF01182">
    <property type="entry name" value="Glucosamine_iso"/>
    <property type="match status" value="1"/>
</dbReference>
<comment type="caution">
    <text evidence="4">Lacks conserved residue(s) required for the propagation of feature annotation.</text>
</comment>
<dbReference type="InterPro" id="IPR037171">
    <property type="entry name" value="NagB/RpiA_transferase-like"/>
</dbReference>
<dbReference type="GO" id="GO:0042802">
    <property type="term" value="F:identical protein binding"/>
    <property type="evidence" value="ECO:0007669"/>
    <property type="project" value="TreeGrafter"/>
</dbReference>
<dbReference type="NCBIfam" id="TIGR00502">
    <property type="entry name" value="nagB"/>
    <property type="match status" value="1"/>
</dbReference>
<proteinExistence type="inferred from homology"/>
<dbReference type="UniPathway" id="UPA00629">
    <property type="reaction ID" value="UER00684"/>
</dbReference>
<feature type="active site" description="For ring-opening step" evidence="4">
    <location>
        <position position="136"/>
    </location>
</feature>
<dbReference type="FunFam" id="3.40.50.1360:FF:000003">
    <property type="entry name" value="Glucosamine-6-phosphate deaminase"/>
    <property type="match status" value="1"/>
</dbReference>
<evidence type="ECO:0000313" key="7">
    <source>
        <dbReference type="Proteomes" id="UP000285456"/>
    </source>
</evidence>
<keyword evidence="3 4" id="KW-0119">Carbohydrate metabolism</keyword>
<comment type="similarity">
    <text evidence="4">Belongs to the glucosamine/galactosamine-6-phosphate isomerase family. NagB subfamily.</text>
</comment>
<dbReference type="HAMAP" id="MF_01241">
    <property type="entry name" value="GlcN6P_deamin"/>
    <property type="match status" value="1"/>
</dbReference>